<dbReference type="RefSeq" id="WP_101917617.1">
    <property type="nucleotide sequence ID" value="NZ_OENF01000038.1"/>
</dbReference>
<evidence type="ECO:0000256" key="1">
    <source>
        <dbReference type="ARBA" id="ARBA00004196"/>
    </source>
</evidence>
<reference evidence="5" key="1">
    <citation type="submission" date="2017-11" db="EMBL/GenBank/DDBJ databases">
        <authorList>
            <person name="Duchaud E."/>
        </authorList>
    </citation>
    <scope>NUCLEOTIDE SEQUENCE [LARGE SCALE GENOMIC DNA]</scope>
    <source>
        <strain evidence="5">Tenacibaculum sp. TNO020</strain>
    </source>
</reference>
<keyword evidence="5" id="KW-1185">Reference proteome</keyword>
<feature type="domain" description="Imelysin-like" evidence="3">
    <location>
        <begin position="43"/>
        <end position="334"/>
    </location>
</feature>
<gene>
    <name evidence="4" type="ORF">TNO020_430010</name>
</gene>
<dbReference type="InterPro" id="IPR038352">
    <property type="entry name" value="Imelysin_sf"/>
</dbReference>
<dbReference type="AlphaFoldDB" id="A0A2H1YHL9"/>
<dbReference type="Gene3D" id="1.20.1420.20">
    <property type="entry name" value="M75 peptidase, HXXE motif"/>
    <property type="match status" value="1"/>
</dbReference>
<dbReference type="GO" id="GO:0030313">
    <property type="term" value="C:cell envelope"/>
    <property type="evidence" value="ECO:0007669"/>
    <property type="project" value="UniProtKB-SubCell"/>
</dbReference>
<dbReference type="InterPro" id="IPR018976">
    <property type="entry name" value="Imelysin-like"/>
</dbReference>
<organism evidence="4 5">
    <name type="scientific">Tenacibaculum piscium</name>
    <dbReference type="NCBI Taxonomy" id="1458515"/>
    <lineage>
        <taxon>Bacteria</taxon>
        <taxon>Pseudomonadati</taxon>
        <taxon>Bacteroidota</taxon>
        <taxon>Flavobacteriia</taxon>
        <taxon>Flavobacteriales</taxon>
        <taxon>Flavobacteriaceae</taxon>
        <taxon>Tenacibaculum</taxon>
    </lineage>
</organism>
<dbReference type="OrthoDB" id="1185510at2"/>
<dbReference type="EMBL" id="OENF01000038">
    <property type="protein sequence ID" value="SOS75006.1"/>
    <property type="molecule type" value="Genomic_DNA"/>
</dbReference>
<dbReference type="Proteomes" id="UP000234211">
    <property type="component" value="Unassembled WGS sequence"/>
</dbReference>
<dbReference type="InterPro" id="IPR034984">
    <property type="entry name" value="Imelysin-like_IPPA"/>
</dbReference>
<evidence type="ECO:0000256" key="2">
    <source>
        <dbReference type="ARBA" id="ARBA00022729"/>
    </source>
</evidence>
<sequence length="357" mass="40084">MKKIIFGIFGILLISFVFSCKNQGEEPIVMDNVFFETYYSDNILPSLTNFKQALKTQQTNITNFKASKSDADYKKLAAQWLVSAKAYSKTEVYNFGLIKNNYYSLNIYNYPINTALIEKNIADKSIYNQGYFSKQSTTKKGLGTLEYLLFGKQNSTEAKTLLLNDSFRMAYLEAINDELIRLSQVIIDTWEEDYKNNFANANRSTCSENAKCLSINQIINVLDMAKVTKVGKPAGFEKSSNSVPTGLQAYRSKNSLLLIQAMLAEVKDVYFNRKTNYASMVNAIDNSKKISDEIAKKFDAVDKEITALNTPLFDAINTDAKTVKPLYNALKELSILFAVDVTSILSVTVVPTDNDGD</sequence>
<dbReference type="PROSITE" id="PS51257">
    <property type="entry name" value="PROKAR_LIPOPROTEIN"/>
    <property type="match status" value="1"/>
</dbReference>
<comment type="subcellular location">
    <subcellularLocation>
        <location evidence="1">Cell envelope</location>
    </subcellularLocation>
</comment>
<dbReference type="Pfam" id="PF09375">
    <property type="entry name" value="Peptidase_M75"/>
    <property type="match status" value="1"/>
</dbReference>
<dbReference type="CDD" id="cd14659">
    <property type="entry name" value="Imelysin-like_IPPA"/>
    <property type="match status" value="1"/>
</dbReference>
<evidence type="ECO:0000313" key="4">
    <source>
        <dbReference type="EMBL" id="SOS75006.1"/>
    </source>
</evidence>
<evidence type="ECO:0000313" key="5">
    <source>
        <dbReference type="Proteomes" id="UP000234211"/>
    </source>
</evidence>
<name>A0A2H1YHL9_9FLAO</name>
<proteinExistence type="predicted"/>
<protein>
    <recommendedName>
        <fullName evidence="3">Imelysin-like domain-containing protein</fullName>
    </recommendedName>
</protein>
<evidence type="ECO:0000259" key="3">
    <source>
        <dbReference type="Pfam" id="PF09375"/>
    </source>
</evidence>
<keyword evidence="2" id="KW-0732">Signal</keyword>
<accession>A0A2H1YHL9</accession>